<dbReference type="GO" id="GO:0016579">
    <property type="term" value="P:protein deubiquitination"/>
    <property type="evidence" value="ECO:0007669"/>
    <property type="project" value="TreeGrafter"/>
</dbReference>
<dbReference type="GO" id="GO:0005634">
    <property type="term" value="C:nucleus"/>
    <property type="evidence" value="ECO:0007669"/>
    <property type="project" value="TreeGrafter"/>
</dbReference>
<comment type="similarity">
    <text evidence="1">Belongs to the peptidase C19 family.</text>
</comment>
<feature type="domain" description="USP" evidence="2">
    <location>
        <begin position="1"/>
        <end position="104"/>
    </location>
</feature>
<dbReference type="InterPro" id="IPR050164">
    <property type="entry name" value="Peptidase_C19"/>
</dbReference>
<dbReference type="GO" id="GO:0005829">
    <property type="term" value="C:cytosol"/>
    <property type="evidence" value="ECO:0007669"/>
    <property type="project" value="TreeGrafter"/>
</dbReference>
<dbReference type="WBParaSite" id="GPUH_0000294401-mRNA-1">
    <property type="protein sequence ID" value="GPUH_0000294401-mRNA-1"/>
    <property type="gene ID" value="GPUH_0000294401"/>
</dbReference>
<evidence type="ECO:0000259" key="2">
    <source>
        <dbReference type="PROSITE" id="PS50235"/>
    </source>
</evidence>
<sequence length="104" mass="12149">MEDFVKCLFCERENTKQDEFLDLPLAIKKFGAADHFKSVEEALHAFIRPEILGGSNQYFCDGCMKKQDALKGLRITKFPYLLSIQLKRFDFDCQTLHRVKLNDK</sequence>
<dbReference type="SUPFAM" id="SSF54001">
    <property type="entry name" value="Cysteine proteinases"/>
    <property type="match status" value="1"/>
</dbReference>
<evidence type="ECO:0000313" key="4">
    <source>
        <dbReference type="Proteomes" id="UP000271098"/>
    </source>
</evidence>
<evidence type="ECO:0000256" key="1">
    <source>
        <dbReference type="ARBA" id="ARBA00009085"/>
    </source>
</evidence>
<dbReference type="PANTHER" id="PTHR24006">
    <property type="entry name" value="UBIQUITIN CARBOXYL-TERMINAL HYDROLASE"/>
    <property type="match status" value="1"/>
</dbReference>
<dbReference type="PANTHER" id="PTHR24006:SF702">
    <property type="entry name" value="UBIQUITIN CARBOXYL-TERMINAL HYDROLASE 47"/>
    <property type="match status" value="1"/>
</dbReference>
<name>A0A183D2J8_9BILA</name>
<evidence type="ECO:0000313" key="5">
    <source>
        <dbReference type="WBParaSite" id="GPUH_0000294401-mRNA-1"/>
    </source>
</evidence>
<dbReference type="Proteomes" id="UP000271098">
    <property type="component" value="Unassembled WGS sequence"/>
</dbReference>
<protein>
    <submittedName>
        <fullName evidence="5">USP domain-containing protein</fullName>
    </submittedName>
</protein>
<gene>
    <name evidence="3" type="ORF">GPUH_LOCUS2939</name>
</gene>
<dbReference type="EMBL" id="UYRT01004706">
    <property type="protein sequence ID" value="VDK37056.1"/>
    <property type="molecule type" value="Genomic_DNA"/>
</dbReference>
<accession>A0A183D2J8</accession>
<dbReference type="PROSITE" id="PS50235">
    <property type="entry name" value="USP_3"/>
    <property type="match status" value="1"/>
</dbReference>
<dbReference type="OrthoDB" id="289038at2759"/>
<organism evidence="5">
    <name type="scientific">Gongylonema pulchrum</name>
    <dbReference type="NCBI Taxonomy" id="637853"/>
    <lineage>
        <taxon>Eukaryota</taxon>
        <taxon>Metazoa</taxon>
        <taxon>Ecdysozoa</taxon>
        <taxon>Nematoda</taxon>
        <taxon>Chromadorea</taxon>
        <taxon>Rhabditida</taxon>
        <taxon>Spirurina</taxon>
        <taxon>Spiruromorpha</taxon>
        <taxon>Spiruroidea</taxon>
        <taxon>Gongylonematidae</taxon>
        <taxon>Gongylonema</taxon>
    </lineage>
</organism>
<dbReference type="Gene3D" id="3.90.70.10">
    <property type="entry name" value="Cysteine proteinases"/>
    <property type="match status" value="1"/>
</dbReference>
<dbReference type="InterPro" id="IPR038765">
    <property type="entry name" value="Papain-like_cys_pep_sf"/>
</dbReference>
<dbReference type="InterPro" id="IPR028889">
    <property type="entry name" value="USP"/>
</dbReference>
<dbReference type="AlphaFoldDB" id="A0A183D2J8"/>
<evidence type="ECO:0000313" key="3">
    <source>
        <dbReference type="EMBL" id="VDK37056.1"/>
    </source>
</evidence>
<reference evidence="3 4" key="2">
    <citation type="submission" date="2018-11" db="EMBL/GenBank/DDBJ databases">
        <authorList>
            <consortium name="Pathogen Informatics"/>
        </authorList>
    </citation>
    <scope>NUCLEOTIDE SEQUENCE [LARGE SCALE GENOMIC DNA]</scope>
</reference>
<keyword evidence="4" id="KW-1185">Reference proteome</keyword>
<dbReference type="GO" id="GO:0004843">
    <property type="term" value="F:cysteine-type deubiquitinase activity"/>
    <property type="evidence" value="ECO:0007669"/>
    <property type="project" value="TreeGrafter"/>
</dbReference>
<reference evidence="5" key="1">
    <citation type="submission" date="2016-06" db="UniProtKB">
        <authorList>
            <consortium name="WormBaseParasite"/>
        </authorList>
    </citation>
    <scope>IDENTIFICATION</scope>
</reference>
<proteinExistence type="inferred from homology"/>